<sequence length="52" mass="6305">MANYVKIVRELEVAKNMFEEATEELKKWVEGKYQGEKLNELEEERREGTGWW</sequence>
<evidence type="ECO:0000313" key="2">
    <source>
        <dbReference type="Proteomes" id="UP000789375"/>
    </source>
</evidence>
<proteinExistence type="predicted"/>
<reference evidence="1" key="1">
    <citation type="submission" date="2021-06" db="EMBL/GenBank/DDBJ databases">
        <authorList>
            <person name="Kallberg Y."/>
            <person name="Tangrot J."/>
            <person name="Rosling A."/>
        </authorList>
    </citation>
    <scope>NUCLEOTIDE SEQUENCE</scope>
    <source>
        <strain evidence="1">87-6 pot B 2015</strain>
    </source>
</reference>
<evidence type="ECO:0000313" key="1">
    <source>
        <dbReference type="EMBL" id="CAG8519500.1"/>
    </source>
</evidence>
<keyword evidence="2" id="KW-1185">Reference proteome</keyword>
<comment type="caution">
    <text evidence="1">The sequence shown here is derived from an EMBL/GenBank/DDBJ whole genome shotgun (WGS) entry which is preliminary data.</text>
</comment>
<protein>
    <submittedName>
        <fullName evidence="1">3052_t:CDS:1</fullName>
    </submittedName>
</protein>
<accession>A0A9N9A558</accession>
<dbReference type="Proteomes" id="UP000789375">
    <property type="component" value="Unassembled WGS sequence"/>
</dbReference>
<dbReference type="AlphaFoldDB" id="A0A9N9A558"/>
<dbReference type="EMBL" id="CAJVPP010000887">
    <property type="protein sequence ID" value="CAG8519500.1"/>
    <property type="molecule type" value="Genomic_DNA"/>
</dbReference>
<organism evidence="1 2">
    <name type="scientific">Funneliformis mosseae</name>
    <name type="common">Endomycorrhizal fungus</name>
    <name type="synonym">Glomus mosseae</name>
    <dbReference type="NCBI Taxonomy" id="27381"/>
    <lineage>
        <taxon>Eukaryota</taxon>
        <taxon>Fungi</taxon>
        <taxon>Fungi incertae sedis</taxon>
        <taxon>Mucoromycota</taxon>
        <taxon>Glomeromycotina</taxon>
        <taxon>Glomeromycetes</taxon>
        <taxon>Glomerales</taxon>
        <taxon>Glomeraceae</taxon>
        <taxon>Funneliformis</taxon>
    </lineage>
</organism>
<name>A0A9N9A558_FUNMO</name>
<gene>
    <name evidence="1" type="ORF">FMOSSE_LOCUS4956</name>
</gene>